<dbReference type="AlphaFoldDB" id="A0A1R3GL51"/>
<sequence>MGRQGEKESMVSFSEALGITKGMDNVAEVERIRLVAVEAKGVEEVEGLVGISVFGANVVDFLSFCKASNGVSETKKLKLVVPKLWKRLSNEVFDRALLEFN</sequence>
<evidence type="ECO:0000313" key="2">
    <source>
        <dbReference type="Proteomes" id="UP000188268"/>
    </source>
</evidence>
<evidence type="ECO:0000313" key="1">
    <source>
        <dbReference type="EMBL" id="OMO58760.1"/>
    </source>
</evidence>
<proteinExistence type="predicted"/>
<keyword evidence="2" id="KW-1185">Reference proteome</keyword>
<name>A0A1R3GL51_COCAP</name>
<dbReference type="Proteomes" id="UP000188268">
    <property type="component" value="Unassembled WGS sequence"/>
</dbReference>
<dbReference type="EMBL" id="AWWV01014149">
    <property type="protein sequence ID" value="OMO58760.1"/>
    <property type="molecule type" value="Genomic_DNA"/>
</dbReference>
<gene>
    <name evidence="1" type="ORF">CCACVL1_25369</name>
</gene>
<dbReference type="Gramene" id="OMO58760">
    <property type="protein sequence ID" value="OMO58760"/>
    <property type="gene ID" value="CCACVL1_25369"/>
</dbReference>
<accession>A0A1R3GL51</accession>
<organism evidence="1 2">
    <name type="scientific">Corchorus capsularis</name>
    <name type="common">Jute</name>
    <dbReference type="NCBI Taxonomy" id="210143"/>
    <lineage>
        <taxon>Eukaryota</taxon>
        <taxon>Viridiplantae</taxon>
        <taxon>Streptophyta</taxon>
        <taxon>Embryophyta</taxon>
        <taxon>Tracheophyta</taxon>
        <taxon>Spermatophyta</taxon>
        <taxon>Magnoliopsida</taxon>
        <taxon>eudicotyledons</taxon>
        <taxon>Gunneridae</taxon>
        <taxon>Pentapetalae</taxon>
        <taxon>rosids</taxon>
        <taxon>malvids</taxon>
        <taxon>Malvales</taxon>
        <taxon>Malvaceae</taxon>
        <taxon>Grewioideae</taxon>
        <taxon>Apeibeae</taxon>
        <taxon>Corchorus</taxon>
    </lineage>
</organism>
<comment type="caution">
    <text evidence="1">The sequence shown here is derived from an EMBL/GenBank/DDBJ whole genome shotgun (WGS) entry which is preliminary data.</text>
</comment>
<protein>
    <submittedName>
        <fullName evidence="1">Uncharacterized protein</fullName>
    </submittedName>
</protein>
<reference evidence="1 2" key="1">
    <citation type="submission" date="2013-09" db="EMBL/GenBank/DDBJ databases">
        <title>Corchorus capsularis genome sequencing.</title>
        <authorList>
            <person name="Alam M."/>
            <person name="Haque M.S."/>
            <person name="Islam M.S."/>
            <person name="Emdad E.M."/>
            <person name="Islam M.M."/>
            <person name="Ahmed B."/>
            <person name="Halim A."/>
            <person name="Hossen Q.M.M."/>
            <person name="Hossain M.Z."/>
            <person name="Ahmed R."/>
            <person name="Khan M.M."/>
            <person name="Islam R."/>
            <person name="Rashid M.M."/>
            <person name="Khan S.A."/>
            <person name="Rahman M.S."/>
            <person name="Alam M."/>
        </authorList>
    </citation>
    <scope>NUCLEOTIDE SEQUENCE [LARGE SCALE GENOMIC DNA]</scope>
    <source>
        <strain evidence="2">cv. CVL-1</strain>
        <tissue evidence="1">Whole seedling</tissue>
    </source>
</reference>